<protein>
    <submittedName>
        <fullName evidence="1">Uncharacterized protein</fullName>
    </submittedName>
</protein>
<proteinExistence type="predicted"/>
<organism evidence="1 2">
    <name type="scientific">Vibrio coralliilyticus</name>
    <dbReference type="NCBI Taxonomy" id="190893"/>
    <lineage>
        <taxon>Bacteria</taxon>
        <taxon>Pseudomonadati</taxon>
        <taxon>Pseudomonadota</taxon>
        <taxon>Gammaproteobacteria</taxon>
        <taxon>Vibrionales</taxon>
        <taxon>Vibrionaceae</taxon>
        <taxon>Vibrio</taxon>
    </lineage>
</organism>
<evidence type="ECO:0000313" key="1">
    <source>
        <dbReference type="EMBL" id="AIW20147.1"/>
    </source>
</evidence>
<evidence type="ECO:0000313" key="2">
    <source>
        <dbReference type="Proteomes" id="UP000030081"/>
    </source>
</evidence>
<dbReference type="KEGG" id="vcy:IX92_14430"/>
<reference evidence="1 2" key="1">
    <citation type="submission" date="2014-10" db="EMBL/GenBank/DDBJ databases">
        <title>The Complete Genome Sequence for the Shellfish Pathogen Vibrio coralliilyticus RE98 Isolated from a Shellfish Hatchery.</title>
        <authorList>
            <person name="Richards G.P."/>
            <person name="Bono J.L."/>
            <person name="Watson M.A."/>
            <person name="Needleman D.S."/>
        </authorList>
    </citation>
    <scope>NUCLEOTIDE SEQUENCE [LARGE SCALE GENOMIC DNA]</scope>
    <source>
        <strain evidence="1 2">RE98</strain>
    </source>
</reference>
<gene>
    <name evidence="1" type="ORF">IX92_14430</name>
</gene>
<keyword evidence="2" id="KW-1185">Reference proteome</keyword>
<dbReference type="Proteomes" id="UP000030081">
    <property type="component" value="Chromosome 1"/>
</dbReference>
<dbReference type="EMBL" id="CP009617">
    <property type="protein sequence ID" value="AIW20147.1"/>
    <property type="molecule type" value="Genomic_DNA"/>
</dbReference>
<name>A0AAN0SDF9_9VIBR</name>
<dbReference type="RefSeq" id="WP_043009422.1">
    <property type="nucleotide sequence ID" value="NZ_CP009617.1"/>
</dbReference>
<dbReference type="AlphaFoldDB" id="A0AAN0SDF9"/>
<sequence length="642" mass="73105">MNTHDLLYVGGAVRPLDKILKTNACYEAGFLGSNFQDWAENENQKIRDKARLHYVQTKHIREAARVSEESIGLSKAAKVGQHRKRVNLLAKSIHKGAQRALEQGSLREREGLEGQDNFDTLYALTERNSPRVLPLKHELVPSFTREIIPTSLHIQHRKWTGEYRGQVVVQTPASNAPDANAGERFTERLTKRAVSKIFESGAYVAQCHEGFTTFITPTFSREQRMALFGAMSEAEGRPYTPVTFERDCGDLVYGKDGPYTLLPKQPFKIIKTLETTIGREMSRLLSGMKKMYQRGWDTAEGEKVEPHYKAMPTMFGPDRDKADFHYMWVAECPMNEDGEPNPHVHLMVRWTVEREHFDDWAARIESLWGHGVANIQRIKQPKAASTYLIKAIGYAAKGGNADQGLIRGNRYGLAKCSRAPAWETLATFDTDNITAVIKELGYKLEQWKAPQERALRRVQAKKKQTVKALSIAKNQLRPESTLKKMESAIIRHERAALKISQGIKSRDMAVSSKNRFSITFSGDEAKARMDEFLFWAAGARGWSMNLSGMPFEETFNGEPIKVFKKPDWLDCTDIKRKADDRYEDQYQAFLDKRAYWQSVLASSPIPEPDESEIAAMLNEKYQLLGTGWHVRQAPKQTENRNE</sequence>
<accession>A0AAN0SDF9</accession>